<comment type="caution">
    <text evidence="1">The sequence shown here is derived from an EMBL/GenBank/DDBJ whole genome shotgun (WGS) entry which is preliminary data.</text>
</comment>
<dbReference type="Proteomes" id="UP000054869">
    <property type="component" value="Unassembled WGS sequence"/>
</dbReference>
<name>A0A0W0VGT3_9GAMM</name>
<dbReference type="RefSeq" id="WP_028373858.1">
    <property type="nucleotide sequence ID" value="NZ_CAAAJD010000029.1"/>
</dbReference>
<proteinExistence type="predicted"/>
<dbReference type="PATRIC" id="fig|45067.4.peg.2188"/>
<evidence type="ECO:0000313" key="1">
    <source>
        <dbReference type="EMBL" id="KTD19344.1"/>
    </source>
</evidence>
<dbReference type="eggNOG" id="ENOG5030TNX">
    <property type="taxonomic scope" value="Bacteria"/>
</dbReference>
<reference evidence="1 2" key="1">
    <citation type="submission" date="2015-11" db="EMBL/GenBank/DDBJ databases">
        <title>Genomic analysis of 38 Legionella species identifies large and diverse effector repertoires.</title>
        <authorList>
            <person name="Burstein D."/>
            <person name="Amaro F."/>
            <person name="Zusman T."/>
            <person name="Lifshitz Z."/>
            <person name="Cohen O."/>
            <person name="Gilbert J.A."/>
            <person name="Pupko T."/>
            <person name="Shuman H.A."/>
            <person name="Segal G."/>
        </authorList>
    </citation>
    <scope>NUCLEOTIDE SEQUENCE [LARGE SCALE GENOMIC DNA]</scope>
    <source>
        <strain evidence="1 2">ATCC 49751</strain>
    </source>
</reference>
<dbReference type="STRING" id="45067.Llan_2082"/>
<dbReference type="EMBL" id="LNYI01000051">
    <property type="protein sequence ID" value="KTD19344.1"/>
    <property type="molecule type" value="Genomic_DNA"/>
</dbReference>
<gene>
    <name evidence="1" type="ORF">Llan_2082</name>
</gene>
<accession>A0A0W0VGT3</accession>
<organism evidence="1 2">
    <name type="scientific">Legionella lansingensis</name>
    <dbReference type="NCBI Taxonomy" id="45067"/>
    <lineage>
        <taxon>Bacteria</taxon>
        <taxon>Pseudomonadati</taxon>
        <taxon>Pseudomonadota</taxon>
        <taxon>Gammaproteobacteria</taxon>
        <taxon>Legionellales</taxon>
        <taxon>Legionellaceae</taxon>
        <taxon>Legionella</taxon>
    </lineage>
</organism>
<sequence length="1333" mass="147321">MPVTIKEIKNSKVLDKKFLDKLKLKDSREIDGISLKDLSDNKEAINKVLGFLDAKGDLNNNNFIALLNLAKDKKKLDFLEKIAALPAGKLPVIPRASFIQMAQMGEKQCDHILIILNNLPPGKQLDKKTFNLIQTGIANLSDAGHAKSFSNCVNMLLDKNVSLTQFIGTNKISLLLKRDKEQLQSLEKVLNVLSKHKALDERTIDFLLDMKNAPKIKENADSLVKAFDAMGTAKIPIEGHRRAMMAMHSDELNSLAKVLKSFEGSSKIPSPHAFEILRKNMGKKAQGKEENLGPCLRAMMDSDIPFTQDIGRDKLERLLDLDPTPLKGAAKIFKTLSDLKALDGPTVDYVAKQAKDLNLADIDKVDALCEAFIAMDDAGIPIQGNRQPLMVMNQAELQALTGIIGAIKEIRGREGTISQDEFKALRVNVEILAPLSPEKTDAFKTCVVAMEKAHISLTQTLGEDKLSKLAKLPEEELAPVASVLETLSTYKEALDEKTFNYVVSKAGKFSEDKVNLIPQVFKAMDQLGVLIKGNRQPVMNMEIAKLGRLKTVLDELKTAGVTKLEQRDFKALLTILKREDNNFTIKTSAGKTITDTDKIKLFAACVNAMTDADPKIPLTQTIGENNIDRLSKLDNDQLIAVKTILTSLPKKDRDEKTFNYVIASATDLKAKAPDDLKTKAPIISAIFTAMPGLVPIQGNRQPIMKMKWNDLNKLNSVLNVLQADKKVPLDQTAFKALIDLLPTLKDDRTEAFAKCVKAMAAAKIPLTQIVGEDNIVRLSELDKSQLDTVATILTSLSEEAPDEALDEKIFKSLVAKVKELTPSSVQDISNTFKAMKALQLPIKENMQAVINTGKELGNLKTVLEELKKAGVDKIEQRDFKALQSHIDNFKEQTNKIADFAACVKAIKDAQIPLTQAIGENNIDRLSKLSKDELETVKTILTSLPKEDLDEKIFKYVVAKAPDLKTSATAIAGTFKAMEALHIPIQGNRQDVINMGKDLGKLKTVLEALQTAGVKKLEQRDFEAIQSHIEDFDPATTVGSRLIACIKAMTNAEAKVPLTQAIGENNIDRLRKLPDEQLKTVETILTSLPKDALDEKTFNYVVANAKELKENAQDISDIFKEMGRQGMTIKGNRQPIMEMGKEELQKLKTILPHFDGAKLDKDAVKILLNNTDKITTETAPLLRDCIKILQDNKLGITQLFGQDKLDRLAKLDKGQLQAVSSLLKTLDKVDVLDDKTANYIIDHAGELQSKAERINRIFNAMDTAGILIEGNRQPIMNLTEKELERFEGLLEKLPGVAGNTVAIKKVIDCAKATAKTESVDYEREAKLMVSSTLQ</sequence>
<evidence type="ECO:0000313" key="2">
    <source>
        <dbReference type="Proteomes" id="UP000054869"/>
    </source>
</evidence>
<dbReference type="OrthoDB" id="5653888at2"/>
<protein>
    <submittedName>
        <fullName evidence="1">Uncharacterized protein</fullName>
    </submittedName>
</protein>
<keyword evidence="2" id="KW-1185">Reference proteome</keyword>